<dbReference type="Pfam" id="PF01168">
    <property type="entry name" value="Ala_racemase_N"/>
    <property type="match status" value="1"/>
</dbReference>
<dbReference type="RefSeq" id="WP_067554553.1">
    <property type="nucleotide sequence ID" value="NZ_LPXN01000095.1"/>
</dbReference>
<dbReference type="NCBIfam" id="TIGR00492">
    <property type="entry name" value="alr"/>
    <property type="match status" value="1"/>
</dbReference>
<dbReference type="Proteomes" id="UP000076400">
    <property type="component" value="Unassembled WGS sequence"/>
</dbReference>
<evidence type="ECO:0000256" key="1">
    <source>
        <dbReference type="ARBA" id="ARBA00000316"/>
    </source>
</evidence>
<dbReference type="EC" id="5.1.1.1" evidence="3"/>
<proteinExistence type="predicted"/>
<evidence type="ECO:0000256" key="2">
    <source>
        <dbReference type="ARBA" id="ARBA00001933"/>
    </source>
</evidence>
<comment type="cofactor">
    <cofactor evidence="2 6">
        <name>pyridoxal 5'-phosphate</name>
        <dbReference type="ChEBI" id="CHEBI:597326"/>
    </cofactor>
</comment>
<evidence type="ECO:0000259" key="7">
    <source>
        <dbReference type="SMART" id="SM01005"/>
    </source>
</evidence>
<dbReference type="AlphaFoldDB" id="A0A154W8C7"/>
<name>A0A154W8C7_9PROT</name>
<keyword evidence="5" id="KW-0413">Isomerase</keyword>
<dbReference type="SUPFAM" id="SSF51419">
    <property type="entry name" value="PLP-binding barrel"/>
    <property type="match status" value="1"/>
</dbReference>
<dbReference type="Gene3D" id="3.20.20.10">
    <property type="entry name" value="Alanine racemase"/>
    <property type="match status" value="1"/>
</dbReference>
<dbReference type="InterPro" id="IPR029066">
    <property type="entry name" value="PLP-binding_barrel"/>
</dbReference>
<evidence type="ECO:0000256" key="5">
    <source>
        <dbReference type="ARBA" id="ARBA00023235"/>
    </source>
</evidence>
<dbReference type="InterPro" id="IPR009006">
    <property type="entry name" value="Ala_racemase/Decarboxylase_C"/>
</dbReference>
<evidence type="ECO:0000256" key="4">
    <source>
        <dbReference type="ARBA" id="ARBA00022898"/>
    </source>
</evidence>
<comment type="caution">
    <text evidence="8">The sequence shown here is derived from an EMBL/GenBank/DDBJ whole genome shotgun (WGS) entry which is preliminary data.</text>
</comment>
<dbReference type="GO" id="GO:0030170">
    <property type="term" value="F:pyridoxal phosphate binding"/>
    <property type="evidence" value="ECO:0007669"/>
    <property type="project" value="TreeGrafter"/>
</dbReference>
<dbReference type="PRINTS" id="PR00992">
    <property type="entry name" value="ALARACEMASE"/>
</dbReference>
<comment type="catalytic activity">
    <reaction evidence="1">
        <text>L-alanine = D-alanine</text>
        <dbReference type="Rhea" id="RHEA:20249"/>
        <dbReference type="ChEBI" id="CHEBI:57416"/>
        <dbReference type="ChEBI" id="CHEBI:57972"/>
        <dbReference type="EC" id="5.1.1.1"/>
    </reaction>
</comment>
<dbReference type="GO" id="GO:0005829">
    <property type="term" value="C:cytosol"/>
    <property type="evidence" value="ECO:0007669"/>
    <property type="project" value="TreeGrafter"/>
</dbReference>
<dbReference type="PANTHER" id="PTHR30511:SF0">
    <property type="entry name" value="ALANINE RACEMASE, CATABOLIC-RELATED"/>
    <property type="match status" value="1"/>
</dbReference>
<accession>A0A154W8C7</accession>
<feature type="domain" description="Alanine racemase C-terminal" evidence="7">
    <location>
        <begin position="248"/>
        <end position="377"/>
    </location>
</feature>
<gene>
    <name evidence="8" type="ORF">AUP43_06765</name>
</gene>
<dbReference type="Pfam" id="PF00842">
    <property type="entry name" value="Ala_racemase_C"/>
    <property type="match status" value="1"/>
</dbReference>
<dbReference type="InterPro" id="IPR000821">
    <property type="entry name" value="Ala_racemase"/>
</dbReference>
<dbReference type="SMART" id="SM01005">
    <property type="entry name" value="Ala_racemase_C"/>
    <property type="match status" value="1"/>
</dbReference>
<protein>
    <recommendedName>
        <fullName evidence="3">alanine racemase</fullName>
        <ecNumber evidence="3">5.1.1.1</ecNumber>
    </recommendedName>
</protein>
<keyword evidence="4 6" id="KW-0663">Pyridoxal phosphate</keyword>
<organism evidence="8 9">
    <name type="scientific">Oceanibaculum pacificum</name>
    <dbReference type="NCBI Taxonomy" id="580166"/>
    <lineage>
        <taxon>Bacteria</taxon>
        <taxon>Pseudomonadati</taxon>
        <taxon>Pseudomonadota</taxon>
        <taxon>Alphaproteobacteria</taxon>
        <taxon>Rhodospirillales</taxon>
        <taxon>Oceanibaculaceae</taxon>
        <taxon>Oceanibaculum</taxon>
    </lineage>
</organism>
<dbReference type="GO" id="GO:0008784">
    <property type="term" value="F:alanine racemase activity"/>
    <property type="evidence" value="ECO:0007669"/>
    <property type="project" value="UniProtKB-EC"/>
</dbReference>
<dbReference type="PANTHER" id="PTHR30511">
    <property type="entry name" value="ALANINE RACEMASE"/>
    <property type="match status" value="1"/>
</dbReference>
<dbReference type="Gene3D" id="2.40.37.10">
    <property type="entry name" value="Lyase, Ornithine Decarboxylase, Chain A, domain 1"/>
    <property type="match status" value="1"/>
</dbReference>
<dbReference type="GO" id="GO:0006522">
    <property type="term" value="P:alanine metabolic process"/>
    <property type="evidence" value="ECO:0007669"/>
    <property type="project" value="InterPro"/>
</dbReference>
<dbReference type="InterPro" id="IPR011079">
    <property type="entry name" value="Ala_racemase_C"/>
</dbReference>
<dbReference type="SUPFAM" id="SSF50621">
    <property type="entry name" value="Alanine racemase C-terminal domain-like"/>
    <property type="match status" value="1"/>
</dbReference>
<dbReference type="CDD" id="cd00430">
    <property type="entry name" value="PLPDE_III_AR"/>
    <property type="match status" value="1"/>
</dbReference>
<evidence type="ECO:0000256" key="3">
    <source>
        <dbReference type="ARBA" id="ARBA00013089"/>
    </source>
</evidence>
<evidence type="ECO:0000313" key="8">
    <source>
        <dbReference type="EMBL" id="KZD09746.1"/>
    </source>
</evidence>
<dbReference type="OrthoDB" id="9813814at2"/>
<sequence>MSGIPERTSGGRPLWAEIDLDAVADNFQALRAMVGPDVRIYACLKGNGYGCGVEAVGLRLAAEGAEAFAVGNIDDALHLRAAGISQPILLYPTCLPDALELVTGHDLTITISSIEEAEAWAAVATRPLDAFIKLDVGAFRAGVAPHEAAALGRRMRELNCFRLAGIYGHLNLPDPTGMEPYAAWQFDRFKDSVAAMQADGTALPVRMVSGTAAVMHYPEMDLNAVDPGRILYGIGFAGTRRQPDLKPALKALKARLILCKSLAGEDMGGYAPPFAVRPGMRLGIIPLGWGDGFPRPLPEGALALVRGKRVPLVGPTHFEHLRIDLTDVPEAALGDEVVLIGSQGDETLPVDEVAQRWGLTALELVGTLRAHIHRRYGGLPSSRKETAA</sequence>
<dbReference type="STRING" id="580166.AUP43_06765"/>
<evidence type="ECO:0000256" key="6">
    <source>
        <dbReference type="PIRSR" id="PIRSR600821-50"/>
    </source>
</evidence>
<dbReference type="InterPro" id="IPR001608">
    <property type="entry name" value="Ala_racemase_N"/>
</dbReference>
<evidence type="ECO:0000313" key="9">
    <source>
        <dbReference type="Proteomes" id="UP000076400"/>
    </source>
</evidence>
<reference evidence="8 9" key="1">
    <citation type="submission" date="2015-12" db="EMBL/GenBank/DDBJ databases">
        <title>Genome sequence of Oceanibaculum pacificum MCCC 1A02656.</title>
        <authorList>
            <person name="Lu L."/>
            <person name="Lai Q."/>
            <person name="Shao Z."/>
            <person name="Qian P."/>
        </authorList>
    </citation>
    <scope>NUCLEOTIDE SEQUENCE [LARGE SCALE GENOMIC DNA]</scope>
    <source>
        <strain evidence="8 9">MCCC 1A02656</strain>
    </source>
</reference>
<dbReference type="EMBL" id="LPXN01000095">
    <property type="protein sequence ID" value="KZD09746.1"/>
    <property type="molecule type" value="Genomic_DNA"/>
</dbReference>
<keyword evidence="9" id="KW-1185">Reference proteome</keyword>
<feature type="modified residue" description="N6-(pyridoxal phosphate)lysine" evidence="6">
    <location>
        <position position="45"/>
    </location>
</feature>